<proteinExistence type="predicted"/>
<gene>
    <name evidence="1" type="ORF">HJC23_006086</name>
</gene>
<reference evidence="1 2" key="1">
    <citation type="journal article" date="2020" name="G3 (Bethesda)">
        <title>Improved Reference Genome for Cyclotella cryptica CCMP332, a Model for Cell Wall Morphogenesis, Salinity Adaptation, and Lipid Production in Diatoms (Bacillariophyta).</title>
        <authorList>
            <person name="Roberts W.R."/>
            <person name="Downey K.M."/>
            <person name="Ruck E.C."/>
            <person name="Traller J.C."/>
            <person name="Alverson A.J."/>
        </authorList>
    </citation>
    <scope>NUCLEOTIDE SEQUENCE [LARGE SCALE GENOMIC DNA]</scope>
    <source>
        <strain evidence="1 2">CCMP332</strain>
    </source>
</reference>
<name>A0ABD3QKW5_9STRA</name>
<evidence type="ECO:0000313" key="1">
    <source>
        <dbReference type="EMBL" id="KAL3800624.1"/>
    </source>
</evidence>
<sequence length="59" mass="6431">MLERVVVKHAVLARSSLPAENSMFVAIFSIKAQEVVCLLTPNPPKDLGPPLQARTVVFT</sequence>
<dbReference type="EMBL" id="JABMIG020000031">
    <property type="protein sequence ID" value="KAL3800624.1"/>
    <property type="molecule type" value="Genomic_DNA"/>
</dbReference>
<accession>A0ABD3QKW5</accession>
<evidence type="ECO:0000313" key="2">
    <source>
        <dbReference type="Proteomes" id="UP001516023"/>
    </source>
</evidence>
<organism evidence="1 2">
    <name type="scientific">Cyclotella cryptica</name>
    <dbReference type="NCBI Taxonomy" id="29204"/>
    <lineage>
        <taxon>Eukaryota</taxon>
        <taxon>Sar</taxon>
        <taxon>Stramenopiles</taxon>
        <taxon>Ochrophyta</taxon>
        <taxon>Bacillariophyta</taxon>
        <taxon>Coscinodiscophyceae</taxon>
        <taxon>Thalassiosirophycidae</taxon>
        <taxon>Stephanodiscales</taxon>
        <taxon>Stephanodiscaceae</taxon>
        <taxon>Cyclotella</taxon>
    </lineage>
</organism>
<keyword evidence="2" id="KW-1185">Reference proteome</keyword>
<protein>
    <submittedName>
        <fullName evidence="1">Uncharacterized protein</fullName>
    </submittedName>
</protein>
<dbReference type="Proteomes" id="UP001516023">
    <property type="component" value="Unassembled WGS sequence"/>
</dbReference>
<comment type="caution">
    <text evidence="1">The sequence shown here is derived from an EMBL/GenBank/DDBJ whole genome shotgun (WGS) entry which is preliminary data.</text>
</comment>
<dbReference type="AlphaFoldDB" id="A0ABD3QKW5"/>